<dbReference type="PANTHER" id="PTHR43708">
    <property type="entry name" value="CONSERVED EXPRESSED OXIDOREDUCTASE (EUROFUNG)"/>
    <property type="match status" value="1"/>
</dbReference>
<evidence type="ECO:0000313" key="4">
    <source>
        <dbReference type="Proteomes" id="UP000664521"/>
    </source>
</evidence>
<evidence type="ECO:0008006" key="5">
    <source>
        <dbReference type="Google" id="ProtNLM"/>
    </source>
</evidence>
<proteinExistence type="predicted"/>
<dbReference type="SUPFAM" id="SSF55347">
    <property type="entry name" value="Glyceraldehyde-3-phosphate dehydrogenase-like, C-terminal domain"/>
    <property type="match status" value="1"/>
</dbReference>
<comment type="caution">
    <text evidence="3">The sequence shown here is derived from an EMBL/GenBank/DDBJ whole genome shotgun (WGS) entry which is preliminary data.</text>
</comment>
<dbReference type="InterPro" id="IPR051317">
    <property type="entry name" value="Gfo/Idh/MocA_oxidoreduct"/>
</dbReference>
<accession>A0A8H3ELN5</accession>
<name>A0A8H3ELN5_9LECA</name>
<dbReference type="OrthoDB" id="64915at2759"/>
<feature type="domain" description="Gal80p-like C-terminal" evidence="2">
    <location>
        <begin position="139"/>
        <end position="286"/>
    </location>
</feature>
<feature type="domain" description="Gfo/Idh/MocA-like oxidoreductase N-terminal" evidence="1">
    <location>
        <begin position="4"/>
        <end position="131"/>
    </location>
</feature>
<dbReference type="InterPro" id="IPR055080">
    <property type="entry name" value="Gal80p-like_C"/>
</dbReference>
<dbReference type="Gene3D" id="3.40.50.720">
    <property type="entry name" value="NAD(P)-binding Rossmann-like Domain"/>
    <property type="match status" value="1"/>
</dbReference>
<dbReference type="GO" id="GO:0000166">
    <property type="term" value="F:nucleotide binding"/>
    <property type="evidence" value="ECO:0007669"/>
    <property type="project" value="InterPro"/>
</dbReference>
<organism evidence="3 4">
    <name type="scientific">Heterodermia speciosa</name>
    <dbReference type="NCBI Taxonomy" id="116794"/>
    <lineage>
        <taxon>Eukaryota</taxon>
        <taxon>Fungi</taxon>
        <taxon>Dikarya</taxon>
        <taxon>Ascomycota</taxon>
        <taxon>Pezizomycotina</taxon>
        <taxon>Lecanoromycetes</taxon>
        <taxon>OSLEUM clade</taxon>
        <taxon>Lecanoromycetidae</taxon>
        <taxon>Caliciales</taxon>
        <taxon>Physciaceae</taxon>
        <taxon>Heterodermia</taxon>
    </lineage>
</organism>
<dbReference type="InterPro" id="IPR000683">
    <property type="entry name" value="Gfo/Idh/MocA-like_OxRdtase_N"/>
</dbReference>
<dbReference type="PANTHER" id="PTHR43708:SF1">
    <property type="entry name" value="GALACTOSE_LACTOSE METABOLISM REGULATORY PROTEIN GAL80"/>
    <property type="match status" value="1"/>
</dbReference>
<gene>
    <name evidence="3" type="ORF">HETSPECPRED_007146</name>
</gene>
<sequence length="372" mass="40079">MAPIRVGIIGLSSKATTSWASRAHLPYLLASNGKYEIIALCNSSVDAAQAAINSYKLPSSTKAYGDPQALANDPDIDLVVCSVRVDNHYKTTKPSIEAGKDVYVEWPLGANLEEATELATLAKEKGVKNMVSLEGRISPVYLKVKALLAENKIGKVLSSSVVASDGTKAPTTIPEGRKYFLDRRVGGNLLTIFFGHLVDSIHSVLGPFTNTKSTLSTTRAKVDVLSSSGQVTETIKPNTPDHIIYSGKLSNSDSAPISIFLRRAAPFKDTPGFVWSILGETGEIRVVATGPIFQAAEQSPQIFVESFESGDVQEVDLEDEQSPFKLPAKNIARLYEAFASGKQGTFPNFEDAIGLHKELAEVLKQWDAEGGH</sequence>
<dbReference type="AlphaFoldDB" id="A0A8H3ELN5"/>
<dbReference type="Gene3D" id="3.30.360.10">
    <property type="entry name" value="Dihydrodipicolinate Reductase, domain 2"/>
    <property type="match status" value="1"/>
</dbReference>
<dbReference type="InterPro" id="IPR036291">
    <property type="entry name" value="NAD(P)-bd_dom_sf"/>
</dbReference>
<evidence type="ECO:0000313" key="3">
    <source>
        <dbReference type="EMBL" id="CAF9907499.1"/>
    </source>
</evidence>
<protein>
    <recommendedName>
        <fullName evidence="5">Gfo/Idh/MocA-like oxidoreductase N-terminal domain-containing protein</fullName>
    </recommendedName>
</protein>
<evidence type="ECO:0000259" key="1">
    <source>
        <dbReference type="Pfam" id="PF01408"/>
    </source>
</evidence>
<evidence type="ECO:0000259" key="2">
    <source>
        <dbReference type="Pfam" id="PF22685"/>
    </source>
</evidence>
<dbReference type="SUPFAM" id="SSF51735">
    <property type="entry name" value="NAD(P)-binding Rossmann-fold domains"/>
    <property type="match status" value="1"/>
</dbReference>
<reference evidence="3" key="1">
    <citation type="submission" date="2021-03" db="EMBL/GenBank/DDBJ databases">
        <authorList>
            <person name="Tagirdzhanova G."/>
        </authorList>
    </citation>
    <scope>NUCLEOTIDE SEQUENCE</scope>
</reference>
<dbReference type="EMBL" id="CAJPDS010000005">
    <property type="protein sequence ID" value="CAF9907499.1"/>
    <property type="molecule type" value="Genomic_DNA"/>
</dbReference>
<keyword evidence="4" id="KW-1185">Reference proteome</keyword>
<dbReference type="Proteomes" id="UP000664521">
    <property type="component" value="Unassembled WGS sequence"/>
</dbReference>
<dbReference type="Pfam" id="PF01408">
    <property type="entry name" value="GFO_IDH_MocA"/>
    <property type="match status" value="1"/>
</dbReference>
<dbReference type="Pfam" id="PF22685">
    <property type="entry name" value="Gal80p_C-like"/>
    <property type="match status" value="1"/>
</dbReference>